<evidence type="ECO:0000259" key="1">
    <source>
        <dbReference type="Pfam" id="PF03235"/>
    </source>
</evidence>
<gene>
    <name evidence="2" type="ORF">METZ01_LOCUS451338</name>
</gene>
<dbReference type="EMBL" id="UINC01186316">
    <property type="protein sequence ID" value="SVD98484.1"/>
    <property type="molecule type" value="Genomic_DNA"/>
</dbReference>
<dbReference type="PANTHER" id="PTHR37292">
    <property type="entry name" value="VNG6097C"/>
    <property type="match status" value="1"/>
</dbReference>
<dbReference type="PANTHER" id="PTHR37292:SF2">
    <property type="entry name" value="DUF262 DOMAIN-CONTAINING PROTEIN"/>
    <property type="match status" value="1"/>
</dbReference>
<feature type="domain" description="GmrSD restriction endonucleases N-terminal" evidence="1">
    <location>
        <begin position="5"/>
        <end position="90"/>
    </location>
</feature>
<dbReference type="InterPro" id="IPR004919">
    <property type="entry name" value="GmrSD_N"/>
</dbReference>
<sequence length="98" mass="11549">MKINQILIKIDEKQLFVPAFQREYVWRRADAKNLISSLIKDYPTGTMLTWETNHPPEIKGDHKYDPKQGSVKLILDGQQRITTLYILMTGRIPPYYKK</sequence>
<name>A0A382ZSM2_9ZZZZ</name>
<dbReference type="AlphaFoldDB" id="A0A382ZSM2"/>
<protein>
    <recommendedName>
        <fullName evidence="1">GmrSD restriction endonucleases N-terminal domain-containing protein</fullName>
    </recommendedName>
</protein>
<feature type="non-terminal residue" evidence="2">
    <location>
        <position position="98"/>
    </location>
</feature>
<proteinExistence type="predicted"/>
<organism evidence="2">
    <name type="scientific">marine metagenome</name>
    <dbReference type="NCBI Taxonomy" id="408172"/>
    <lineage>
        <taxon>unclassified sequences</taxon>
        <taxon>metagenomes</taxon>
        <taxon>ecological metagenomes</taxon>
    </lineage>
</organism>
<dbReference type="Pfam" id="PF03235">
    <property type="entry name" value="GmrSD_N"/>
    <property type="match status" value="1"/>
</dbReference>
<accession>A0A382ZSM2</accession>
<reference evidence="2" key="1">
    <citation type="submission" date="2018-05" db="EMBL/GenBank/DDBJ databases">
        <authorList>
            <person name="Lanie J.A."/>
            <person name="Ng W.-L."/>
            <person name="Kazmierczak K.M."/>
            <person name="Andrzejewski T.M."/>
            <person name="Davidsen T.M."/>
            <person name="Wayne K.J."/>
            <person name="Tettelin H."/>
            <person name="Glass J.I."/>
            <person name="Rusch D."/>
            <person name="Podicherti R."/>
            <person name="Tsui H.-C.T."/>
            <person name="Winkler M.E."/>
        </authorList>
    </citation>
    <scope>NUCLEOTIDE SEQUENCE</scope>
</reference>
<evidence type="ECO:0000313" key="2">
    <source>
        <dbReference type="EMBL" id="SVD98484.1"/>
    </source>
</evidence>